<evidence type="ECO:0000313" key="2">
    <source>
        <dbReference type="Proteomes" id="UP000679725"/>
    </source>
</evidence>
<keyword evidence="2" id="KW-1185">Reference proteome</keyword>
<gene>
    <name evidence="1" type="ORF">DYBT9623_05230</name>
</gene>
<reference evidence="1 2" key="1">
    <citation type="submission" date="2021-04" db="EMBL/GenBank/DDBJ databases">
        <authorList>
            <person name="Rodrigo-Torres L."/>
            <person name="Arahal R. D."/>
            <person name="Lucena T."/>
        </authorList>
    </citation>
    <scope>NUCLEOTIDE SEQUENCE [LARGE SCALE GENOMIC DNA]</scope>
    <source>
        <strain evidence="1 2">CECT 9623</strain>
    </source>
</reference>
<dbReference type="Proteomes" id="UP000679725">
    <property type="component" value="Unassembled WGS sequence"/>
</dbReference>
<dbReference type="EMBL" id="CAJRAU010000011">
    <property type="protein sequence ID" value="CAG5074543.1"/>
    <property type="molecule type" value="Genomic_DNA"/>
</dbReference>
<dbReference type="RefSeq" id="WP_255567401.1">
    <property type="nucleotide sequence ID" value="NZ_CAJRAU010000011.1"/>
</dbReference>
<accession>A0ABN7RKE3</accession>
<proteinExistence type="predicted"/>
<name>A0ABN7RKE3_9BACT</name>
<comment type="caution">
    <text evidence="1">The sequence shown here is derived from an EMBL/GenBank/DDBJ whole genome shotgun (WGS) entry which is preliminary data.</text>
</comment>
<evidence type="ECO:0000313" key="1">
    <source>
        <dbReference type="EMBL" id="CAG5074543.1"/>
    </source>
</evidence>
<organism evidence="1 2">
    <name type="scientific">Dyadobacter linearis</name>
    <dbReference type="NCBI Taxonomy" id="2823330"/>
    <lineage>
        <taxon>Bacteria</taxon>
        <taxon>Pseudomonadati</taxon>
        <taxon>Bacteroidota</taxon>
        <taxon>Cytophagia</taxon>
        <taxon>Cytophagales</taxon>
        <taxon>Spirosomataceae</taxon>
        <taxon>Dyadobacter</taxon>
    </lineage>
</organism>
<sequence length="42" mass="4767">MIIAQLAEKELSKMMCSNVAGVVVPVFKELSFSKFSIQQMRF</sequence>
<protein>
    <submittedName>
        <fullName evidence="1">Uncharacterized protein</fullName>
    </submittedName>
</protein>